<dbReference type="PANTHER" id="PTHR12837">
    <property type="entry name" value="POLY ADP-RIBOSE GLYCOHYDROLASE"/>
    <property type="match status" value="1"/>
</dbReference>
<feature type="domain" description="PARG catalytic Macro" evidence="2">
    <location>
        <begin position="10"/>
        <end position="55"/>
    </location>
</feature>
<dbReference type="WBParaSite" id="maker-unitig_35174-snap-gene-0.1-mRNA-1">
    <property type="protein sequence ID" value="maker-unitig_35174-snap-gene-0.1-mRNA-1"/>
    <property type="gene ID" value="maker-unitig_35174-snap-gene-0.1"/>
</dbReference>
<dbReference type="Pfam" id="PF05028">
    <property type="entry name" value="PARG_cat_C"/>
    <property type="match status" value="1"/>
</dbReference>
<name>A0A1I8FIE2_9PLAT</name>
<dbReference type="GO" id="GO:0005737">
    <property type="term" value="C:cytoplasm"/>
    <property type="evidence" value="ECO:0007669"/>
    <property type="project" value="TreeGrafter"/>
</dbReference>
<proteinExistence type="predicted"/>
<evidence type="ECO:0000313" key="4">
    <source>
        <dbReference type="WBParaSite" id="maker-unitig_35174-snap-gene-0.1-mRNA-1"/>
    </source>
</evidence>
<dbReference type="GO" id="GO:0005634">
    <property type="term" value="C:nucleus"/>
    <property type="evidence" value="ECO:0007669"/>
    <property type="project" value="TreeGrafter"/>
</dbReference>
<dbReference type="GO" id="GO:1990966">
    <property type="term" value="P:ATP generation from poly-ADP-D-ribose"/>
    <property type="evidence" value="ECO:0007669"/>
    <property type="project" value="TreeGrafter"/>
</dbReference>
<feature type="region of interest" description="Disordered" evidence="1">
    <location>
        <begin position="207"/>
        <end position="236"/>
    </location>
</feature>
<accession>A0A1I8FIE2</accession>
<feature type="compositionally biased region" description="Low complexity" evidence="1">
    <location>
        <begin position="291"/>
        <end position="303"/>
    </location>
</feature>
<dbReference type="AlphaFoldDB" id="A0A1I8FIE2"/>
<sequence>CPELAASAPRGVVTGNWGCGAFGGDPQLKSLLQWLVASQLELPVLQYHKFSDSRVDRHRISIPVQPRQLEEVSEKLQSAKCTVGQLWKRILDYCKIASKEFEKTDSLQTELRTAAVSAAASTDLVSTAEQPTGTSVEAAFQQQPKSASAAPQQPAAVGVECLVFIGVPSGQLASGLEPQDIRFPVNIAQVAFTATYFAALTSDRRQSLRQPPAAWRRRPTASDAPSTSRRPIGGQSAWFPSTTRDVLCVVLRSRVEFHCLASGTRVGAYETRQPRSSPPRPGTAGRRSVLSGAPSGAAAAPRASQPPPRPPSPCGRTATDAPKRALLLGQSVAGRAERFLRFHWTSEDAVLLVSRLAG</sequence>
<evidence type="ECO:0000313" key="3">
    <source>
        <dbReference type="Proteomes" id="UP000095280"/>
    </source>
</evidence>
<dbReference type="GO" id="GO:0005975">
    <property type="term" value="P:carbohydrate metabolic process"/>
    <property type="evidence" value="ECO:0007669"/>
    <property type="project" value="InterPro"/>
</dbReference>
<dbReference type="InterPro" id="IPR046372">
    <property type="entry name" value="PARG_cat_C"/>
</dbReference>
<dbReference type="GO" id="GO:0004649">
    <property type="term" value="F:poly(ADP-ribose) glycohydrolase activity"/>
    <property type="evidence" value="ECO:0007669"/>
    <property type="project" value="InterPro"/>
</dbReference>
<dbReference type="GO" id="GO:0006282">
    <property type="term" value="P:regulation of DNA repair"/>
    <property type="evidence" value="ECO:0007669"/>
    <property type="project" value="InterPro"/>
</dbReference>
<reference evidence="4" key="1">
    <citation type="submission" date="2016-11" db="UniProtKB">
        <authorList>
            <consortium name="WormBaseParasite"/>
        </authorList>
    </citation>
    <scope>IDENTIFICATION</scope>
</reference>
<keyword evidence="3" id="KW-1185">Reference proteome</keyword>
<dbReference type="Proteomes" id="UP000095280">
    <property type="component" value="Unplaced"/>
</dbReference>
<dbReference type="PANTHER" id="PTHR12837:SF0">
    <property type="entry name" value="POLY(ADP-RIBOSE) GLYCOHYDROLASE"/>
    <property type="match status" value="1"/>
</dbReference>
<evidence type="ECO:0000256" key="1">
    <source>
        <dbReference type="SAM" id="MobiDB-lite"/>
    </source>
</evidence>
<feature type="region of interest" description="Disordered" evidence="1">
    <location>
        <begin position="268"/>
        <end position="319"/>
    </location>
</feature>
<organism evidence="3 4">
    <name type="scientific">Macrostomum lignano</name>
    <dbReference type="NCBI Taxonomy" id="282301"/>
    <lineage>
        <taxon>Eukaryota</taxon>
        <taxon>Metazoa</taxon>
        <taxon>Spiralia</taxon>
        <taxon>Lophotrochozoa</taxon>
        <taxon>Platyhelminthes</taxon>
        <taxon>Rhabditophora</taxon>
        <taxon>Macrostomorpha</taxon>
        <taxon>Macrostomida</taxon>
        <taxon>Macrostomidae</taxon>
        <taxon>Macrostomum</taxon>
    </lineage>
</organism>
<evidence type="ECO:0000259" key="2">
    <source>
        <dbReference type="Pfam" id="PF05028"/>
    </source>
</evidence>
<feature type="compositionally biased region" description="Pro residues" evidence="1">
    <location>
        <begin position="304"/>
        <end position="313"/>
    </location>
</feature>
<protein>
    <submittedName>
        <fullName evidence="4">Poly(ADP-ribose) glycohydrolase</fullName>
    </submittedName>
</protein>
<dbReference type="InterPro" id="IPR007724">
    <property type="entry name" value="Poly_GlycHdrlase"/>
</dbReference>
<dbReference type="GO" id="GO:0009225">
    <property type="term" value="P:nucleotide-sugar metabolic process"/>
    <property type="evidence" value="ECO:0007669"/>
    <property type="project" value="TreeGrafter"/>
</dbReference>